<feature type="transmembrane region" description="Helical" evidence="1">
    <location>
        <begin position="103"/>
        <end position="128"/>
    </location>
</feature>
<accession>A0AAW5DV46</accession>
<name>A0AAW5DV46_9BACI</name>
<dbReference type="Pfam" id="PF04854">
    <property type="entry name" value="DUF624"/>
    <property type="match status" value="1"/>
</dbReference>
<dbReference type="InterPro" id="IPR006938">
    <property type="entry name" value="DUF624"/>
</dbReference>
<reference evidence="2" key="1">
    <citation type="submission" date="2022-02" db="EMBL/GenBank/DDBJ databases">
        <title>Fredinandcohnia quinoae sp. nov. isolated from Chenopodium quinoa seeds.</title>
        <authorList>
            <person name="Saati-Santamaria Z."/>
            <person name="Flores-Felix J.D."/>
            <person name="Igual J.M."/>
            <person name="Velazquez E."/>
            <person name="Garcia-Fraile P."/>
            <person name="Martinez-Molina E."/>
        </authorList>
    </citation>
    <scope>NUCLEOTIDE SEQUENCE</scope>
    <source>
        <strain evidence="2">SECRCQ15</strain>
    </source>
</reference>
<keyword evidence="3" id="KW-1185">Reference proteome</keyword>
<dbReference type="EMBL" id="JAKTTI010000003">
    <property type="protein sequence ID" value="MCH1624511.1"/>
    <property type="molecule type" value="Genomic_DNA"/>
</dbReference>
<evidence type="ECO:0000313" key="3">
    <source>
        <dbReference type="Proteomes" id="UP001431131"/>
    </source>
</evidence>
<dbReference type="Proteomes" id="UP001431131">
    <property type="component" value="Unassembled WGS sequence"/>
</dbReference>
<sequence length="198" mass="23137">MNSSNNKFFEVLEYILDLIILNFLFIICSLPLFTIFPAYAALVGSVKMTAEEEPIPAWKSYFILFSKYSRKGIKIWLILLSISILIIGDVIATFYFPNELQNFFLPFIVVVILLFFCIYTYITKLLILGEYNIKRIFASSFRLVIKNPIKLMIIIVINSTIIIFSVYLKFLPFLMTFSLLAFTQYFIMFAEDKRLKSN</sequence>
<keyword evidence="1" id="KW-0472">Membrane</keyword>
<keyword evidence="1" id="KW-1133">Transmembrane helix</keyword>
<evidence type="ECO:0000256" key="1">
    <source>
        <dbReference type="SAM" id="Phobius"/>
    </source>
</evidence>
<feature type="transmembrane region" description="Helical" evidence="1">
    <location>
        <begin position="75"/>
        <end position="97"/>
    </location>
</feature>
<feature type="transmembrane region" description="Helical" evidence="1">
    <location>
        <begin position="20"/>
        <end position="42"/>
    </location>
</feature>
<dbReference type="AlphaFoldDB" id="A0AAW5DV46"/>
<gene>
    <name evidence="2" type="ORF">MJG50_04160</name>
</gene>
<protein>
    <submittedName>
        <fullName evidence="2">DUF624 domain-containing protein</fullName>
    </submittedName>
</protein>
<comment type="caution">
    <text evidence="2">The sequence shown here is derived from an EMBL/GenBank/DDBJ whole genome shotgun (WGS) entry which is preliminary data.</text>
</comment>
<feature type="transmembrane region" description="Helical" evidence="1">
    <location>
        <begin position="149"/>
        <end position="167"/>
    </location>
</feature>
<feature type="transmembrane region" description="Helical" evidence="1">
    <location>
        <begin position="173"/>
        <end position="190"/>
    </location>
</feature>
<dbReference type="RefSeq" id="WP_240252980.1">
    <property type="nucleotide sequence ID" value="NZ_JAKTTI010000003.1"/>
</dbReference>
<keyword evidence="1" id="KW-0812">Transmembrane</keyword>
<proteinExistence type="predicted"/>
<evidence type="ECO:0000313" key="2">
    <source>
        <dbReference type="EMBL" id="MCH1624511.1"/>
    </source>
</evidence>
<organism evidence="2 3">
    <name type="scientific">Fredinandcohnia quinoae</name>
    <dbReference type="NCBI Taxonomy" id="2918902"/>
    <lineage>
        <taxon>Bacteria</taxon>
        <taxon>Bacillati</taxon>
        <taxon>Bacillota</taxon>
        <taxon>Bacilli</taxon>
        <taxon>Bacillales</taxon>
        <taxon>Bacillaceae</taxon>
        <taxon>Fredinandcohnia</taxon>
    </lineage>
</organism>